<evidence type="ECO:0000259" key="1">
    <source>
        <dbReference type="Pfam" id="PF07819"/>
    </source>
</evidence>
<gene>
    <name evidence="2" type="ORF">HNQ60_000180</name>
</gene>
<dbReference type="InterPro" id="IPR012908">
    <property type="entry name" value="PGAP1-ab_dom-like"/>
</dbReference>
<dbReference type="Gene3D" id="3.40.50.1820">
    <property type="entry name" value="alpha/beta hydrolase"/>
    <property type="match status" value="1"/>
</dbReference>
<keyword evidence="3" id="KW-1185">Reference proteome</keyword>
<name>A0A841HFH7_9GAMM</name>
<organism evidence="2 3">
    <name type="scientific">Povalibacter uvarum</name>
    <dbReference type="NCBI Taxonomy" id="732238"/>
    <lineage>
        <taxon>Bacteria</taxon>
        <taxon>Pseudomonadati</taxon>
        <taxon>Pseudomonadota</taxon>
        <taxon>Gammaproteobacteria</taxon>
        <taxon>Steroidobacterales</taxon>
        <taxon>Steroidobacteraceae</taxon>
        <taxon>Povalibacter</taxon>
    </lineage>
</organism>
<dbReference type="SUPFAM" id="SSF53474">
    <property type="entry name" value="alpha/beta-Hydrolases"/>
    <property type="match status" value="1"/>
</dbReference>
<sequence>MPEKERAVVFVHGLAKKPAPDKLLELWLMGISRDNPRPDVFDAPNKGINLLSYGVPHVFNYYADVFYGEEYETDFTSYFEAEGNADAEIAADHLDDPAPITVPSPANPEEQRFLENFQAKLRETVTEKPPQAAATDPTPSAELELAGFLPAPIREAIIKKAAMEAYYFLFDKEYTRKDGAKFKVRSELRNRLLKVLHTAASKGEKIVLVTHSMGTMVAYDVLRNCADCPTIDTFITLGSPLGVKEVQAELRAPGSASVDFPVKANRWVNIYDPLDPICAADPKFANDYKAVNGKSVEDIEESNWSKWRHTITHYFAGTLFRKTLRESLGPALS</sequence>
<accession>A0A841HFH7</accession>
<dbReference type="Pfam" id="PF07819">
    <property type="entry name" value="PGAP1"/>
    <property type="match status" value="1"/>
</dbReference>
<reference evidence="2 3" key="1">
    <citation type="submission" date="2020-08" db="EMBL/GenBank/DDBJ databases">
        <title>Genomic Encyclopedia of Type Strains, Phase IV (KMG-IV): sequencing the most valuable type-strain genomes for metagenomic binning, comparative biology and taxonomic classification.</title>
        <authorList>
            <person name="Goeker M."/>
        </authorList>
    </citation>
    <scope>NUCLEOTIDE SEQUENCE [LARGE SCALE GENOMIC DNA]</scope>
    <source>
        <strain evidence="2 3">DSM 26723</strain>
    </source>
</reference>
<feature type="domain" description="GPI inositol-deacylase PGAP1-like alpha/beta" evidence="1">
    <location>
        <begin position="170"/>
        <end position="246"/>
    </location>
</feature>
<comment type="caution">
    <text evidence="2">The sequence shown here is derived from an EMBL/GenBank/DDBJ whole genome shotgun (WGS) entry which is preliminary data.</text>
</comment>
<evidence type="ECO:0000313" key="2">
    <source>
        <dbReference type="EMBL" id="MBB6091334.1"/>
    </source>
</evidence>
<dbReference type="AlphaFoldDB" id="A0A841HFH7"/>
<dbReference type="GO" id="GO:0016788">
    <property type="term" value="F:hydrolase activity, acting on ester bonds"/>
    <property type="evidence" value="ECO:0007669"/>
    <property type="project" value="InterPro"/>
</dbReference>
<evidence type="ECO:0000313" key="3">
    <source>
        <dbReference type="Proteomes" id="UP000588068"/>
    </source>
</evidence>
<proteinExistence type="predicted"/>
<protein>
    <recommendedName>
        <fullName evidence="1">GPI inositol-deacylase PGAP1-like alpha/beta domain-containing protein</fullName>
    </recommendedName>
</protein>
<dbReference type="Proteomes" id="UP000588068">
    <property type="component" value="Unassembled WGS sequence"/>
</dbReference>
<dbReference type="InterPro" id="IPR029058">
    <property type="entry name" value="AB_hydrolase_fold"/>
</dbReference>
<dbReference type="RefSeq" id="WP_184329138.1">
    <property type="nucleotide sequence ID" value="NZ_JACHHZ010000001.1"/>
</dbReference>
<dbReference type="EMBL" id="JACHHZ010000001">
    <property type="protein sequence ID" value="MBB6091334.1"/>
    <property type="molecule type" value="Genomic_DNA"/>
</dbReference>